<keyword evidence="6" id="KW-1185">Reference proteome</keyword>
<dbReference type="InterPro" id="IPR001232">
    <property type="entry name" value="SKP1-like"/>
</dbReference>
<evidence type="ECO:0000256" key="1">
    <source>
        <dbReference type="ARBA" id="ARBA00009993"/>
    </source>
</evidence>
<keyword evidence="2" id="KW-0833">Ubl conjugation pathway</keyword>
<dbReference type="EMBL" id="MU128917">
    <property type="protein sequence ID" value="KAF9519493.1"/>
    <property type="molecule type" value="Genomic_DNA"/>
</dbReference>
<dbReference type="InterPro" id="IPR016073">
    <property type="entry name" value="Skp1_comp_POZ"/>
</dbReference>
<dbReference type="Gene3D" id="3.30.710.10">
    <property type="entry name" value="Potassium Channel Kv1.1, Chain A"/>
    <property type="match status" value="1"/>
</dbReference>
<organism evidence="5 6">
    <name type="scientific">Hydnum rufescens UP504</name>
    <dbReference type="NCBI Taxonomy" id="1448309"/>
    <lineage>
        <taxon>Eukaryota</taxon>
        <taxon>Fungi</taxon>
        <taxon>Dikarya</taxon>
        <taxon>Basidiomycota</taxon>
        <taxon>Agaricomycotina</taxon>
        <taxon>Agaricomycetes</taxon>
        <taxon>Cantharellales</taxon>
        <taxon>Hydnaceae</taxon>
        <taxon>Hydnum</taxon>
    </lineage>
</organism>
<reference evidence="5" key="1">
    <citation type="journal article" date="2020" name="Nat. Commun.">
        <title>Large-scale genome sequencing of mycorrhizal fungi provides insights into the early evolution of symbiotic traits.</title>
        <authorList>
            <person name="Miyauchi S."/>
            <person name="Kiss E."/>
            <person name="Kuo A."/>
            <person name="Drula E."/>
            <person name="Kohler A."/>
            <person name="Sanchez-Garcia M."/>
            <person name="Morin E."/>
            <person name="Andreopoulos B."/>
            <person name="Barry K.W."/>
            <person name="Bonito G."/>
            <person name="Buee M."/>
            <person name="Carver A."/>
            <person name="Chen C."/>
            <person name="Cichocki N."/>
            <person name="Clum A."/>
            <person name="Culley D."/>
            <person name="Crous P.W."/>
            <person name="Fauchery L."/>
            <person name="Girlanda M."/>
            <person name="Hayes R.D."/>
            <person name="Keri Z."/>
            <person name="LaButti K."/>
            <person name="Lipzen A."/>
            <person name="Lombard V."/>
            <person name="Magnuson J."/>
            <person name="Maillard F."/>
            <person name="Murat C."/>
            <person name="Nolan M."/>
            <person name="Ohm R.A."/>
            <person name="Pangilinan J."/>
            <person name="Pereira M.F."/>
            <person name="Perotto S."/>
            <person name="Peter M."/>
            <person name="Pfister S."/>
            <person name="Riley R."/>
            <person name="Sitrit Y."/>
            <person name="Stielow J.B."/>
            <person name="Szollosi G."/>
            <person name="Zifcakova L."/>
            <person name="Stursova M."/>
            <person name="Spatafora J.W."/>
            <person name="Tedersoo L."/>
            <person name="Vaario L.M."/>
            <person name="Yamada A."/>
            <person name="Yan M."/>
            <person name="Wang P."/>
            <person name="Xu J."/>
            <person name="Bruns T."/>
            <person name="Baldrian P."/>
            <person name="Vilgalys R."/>
            <person name="Dunand C."/>
            <person name="Henrissat B."/>
            <person name="Grigoriev I.V."/>
            <person name="Hibbett D."/>
            <person name="Nagy L.G."/>
            <person name="Martin F.M."/>
        </authorList>
    </citation>
    <scope>NUCLEOTIDE SEQUENCE</scope>
    <source>
        <strain evidence="5">UP504</strain>
    </source>
</reference>
<feature type="domain" description="SKP1 component POZ" evidence="4">
    <location>
        <begin position="2"/>
        <end position="60"/>
    </location>
</feature>
<dbReference type="Pfam" id="PF01466">
    <property type="entry name" value="Skp1"/>
    <property type="match status" value="1"/>
</dbReference>
<feature type="domain" description="SKP1 component dimerisation" evidence="3">
    <location>
        <begin position="113"/>
        <end position="156"/>
    </location>
</feature>
<dbReference type="InterPro" id="IPR016072">
    <property type="entry name" value="Skp1_comp_dimer"/>
</dbReference>
<sequence length="197" mass="22205">MIVSLVSSDGKLYQVDEAVARRSGVIYTVLEDIGNQKPIPLLNVPSHVLKQVIEYCEYHRTDPLPQDAEWSGPARAELVRRKAVVSDWDKKFIDCDQTLLFEIIQAASYLDIKPLLDLGCKTVANMMTGKSVEDIRALFHIENDFTPEEETAMQVERSEFESLYNIMIKSMAGGVNAPVTSLPIPGKARRRLRAPHY</sequence>
<dbReference type="AlphaFoldDB" id="A0A9P6B815"/>
<dbReference type="OrthoDB" id="2342932at2759"/>
<accession>A0A9P6B815</accession>
<dbReference type="CDD" id="cd18322">
    <property type="entry name" value="BTB_POZ_SKP1"/>
    <property type="match status" value="1"/>
</dbReference>
<dbReference type="GO" id="GO:0006511">
    <property type="term" value="P:ubiquitin-dependent protein catabolic process"/>
    <property type="evidence" value="ECO:0007669"/>
    <property type="project" value="InterPro"/>
</dbReference>
<evidence type="ECO:0000313" key="5">
    <source>
        <dbReference type="EMBL" id="KAF9519493.1"/>
    </source>
</evidence>
<dbReference type="FunFam" id="3.30.710.10:FF:000026">
    <property type="entry name" value="E3 ubiquitin ligase complex SCF subunit"/>
    <property type="match status" value="1"/>
</dbReference>
<dbReference type="SMART" id="SM00512">
    <property type="entry name" value="Skp1"/>
    <property type="match status" value="1"/>
</dbReference>
<name>A0A9P6B815_9AGAM</name>
<evidence type="ECO:0000259" key="4">
    <source>
        <dbReference type="Pfam" id="PF03931"/>
    </source>
</evidence>
<dbReference type="SUPFAM" id="SSF54695">
    <property type="entry name" value="POZ domain"/>
    <property type="match status" value="1"/>
</dbReference>
<comment type="similarity">
    <text evidence="1">Belongs to the SKP1 family.</text>
</comment>
<evidence type="ECO:0000313" key="6">
    <source>
        <dbReference type="Proteomes" id="UP000886523"/>
    </source>
</evidence>
<dbReference type="SUPFAM" id="SSF81382">
    <property type="entry name" value="Skp1 dimerisation domain-like"/>
    <property type="match status" value="1"/>
</dbReference>
<protein>
    <recommendedName>
        <fullName evidence="7">E3 ubiquitin ligase complex SCF subunit</fullName>
    </recommendedName>
</protein>
<dbReference type="InterPro" id="IPR011333">
    <property type="entry name" value="SKP1/BTB/POZ_sf"/>
</dbReference>
<evidence type="ECO:0000256" key="2">
    <source>
        <dbReference type="ARBA" id="ARBA00022786"/>
    </source>
</evidence>
<proteinExistence type="inferred from homology"/>
<dbReference type="Pfam" id="PF03931">
    <property type="entry name" value="Skp1_POZ"/>
    <property type="match status" value="1"/>
</dbReference>
<dbReference type="Proteomes" id="UP000886523">
    <property type="component" value="Unassembled WGS sequence"/>
</dbReference>
<comment type="caution">
    <text evidence="5">The sequence shown here is derived from an EMBL/GenBank/DDBJ whole genome shotgun (WGS) entry which is preliminary data.</text>
</comment>
<gene>
    <name evidence="5" type="ORF">BS47DRAFT_1312407</name>
</gene>
<evidence type="ECO:0008006" key="7">
    <source>
        <dbReference type="Google" id="ProtNLM"/>
    </source>
</evidence>
<dbReference type="PANTHER" id="PTHR11165">
    <property type="entry name" value="SKP1"/>
    <property type="match status" value="1"/>
</dbReference>
<evidence type="ECO:0000259" key="3">
    <source>
        <dbReference type="Pfam" id="PF01466"/>
    </source>
</evidence>
<dbReference type="InterPro" id="IPR036296">
    <property type="entry name" value="SKP1-like_dim_sf"/>
</dbReference>
<dbReference type="InterPro" id="IPR016897">
    <property type="entry name" value="SKP1"/>
</dbReference>